<feature type="domain" description="HTH cro/C1-type" evidence="2">
    <location>
        <begin position="26"/>
        <end position="80"/>
    </location>
</feature>
<dbReference type="Pfam" id="PF07883">
    <property type="entry name" value="Cupin_2"/>
    <property type="match status" value="1"/>
</dbReference>
<dbReference type="OrthoDB" id="9805356at2"/>
<proteinExistence type="predicted"/>
<dbReference type="CDD" id="cd00093">
    <property type="entry name" value="HTH_XRE"/>
    <property type="match status" value="1"/>
</dbReference>
<dbReference type="InterPro" id="IPR014710">
    <property type="entry name" value="RmlC-like_jellyroll"/>
</dbReference>
<evidence type="ECO:0000259" key="2">
    <source>
        <dbReference type="PROSITE" id="PS50943"/>
    </source>
</evidence>
<dbReference type="PROSITE" id="PS50943">
    <property type="entry name" value="HTH_CROC1"/>
    <property type="match status" value="1"/>
</dbReference>
<evidence type="ECO:0000256" key="1">
    <source>
        <dbReference type="ARBA" id="ARBA00023125"/>
    </source>
</evidence>
<dbReference type="Proteomes" id="UP000229730">
    <property type="component" value="Unassembled WGS sequence"/>
</dbReference>
<evidence type="ECO:0000313" key="4">
    <source>
        <dbReference type="Proteomes" id="UP000229730"/>
    </source>
</evidence>
<accession>A0A2G4YMV4</accession>
<dbReference type="InParanoid" id="A0A2G4YMV4"/>
<dbReference type="GO" id="GO:0005829">
    <property type="term" value="C:cytosol"/>
    <property type="evidence" value="ECO:0007669"/>
    <property type="project" value="TreeGrafter"/>
</dbReference>
<keyword evidence="1" id="KW-0238">DNA-binding</keyword>
<dbReference type="GO" id="GO:0003700">
    <property type="term" value="F:DNA-binding transcription factor activity"/>
    <property type="evidence" value="ECO:0007669"/>
    <property type="project" value="TreeGrafter"/>
</dbReference>
<evidence type="ECO:0000313" key="3">
    <source>
        <dbReference type="EMBL" id="PHZ83623.1"/>
    </source>
</evidence>
<dbReference type="InterPro" id="IPR001387">
    <property type="entry name" value="Cro/C1-type_HTH"/>
</dbReference>
<dbReference type="InterPro" id="IPR050807">
    <property type="entry name" value="TransReg_Diox_bact_type"/>
</dbReference>
<dbReference type="SMART" id="SM00530">
    <property type="entry name" value="HTH_XRE"/>
    <property type="match status" value="1"/>
</dbReference>
<dbReference type="Gene3D" id="2.60.120.10">
    <property type="entry name" value="Jelly Rolls"/>
    <property type="match status" value="1"/>
</dbReference>
<dbReference type="Pfam" id="PF01381">
    <property type="entry name" value="HTH_3"/>
    <property type="match status" value="1"/>
</dbReference>
<comment type="caution">
    <text evidence="3">The sequence shown here is derived from an EMBL/GenBank/DDBJ whole genome shotgun (WGS) entry which is preliminary data.</text>
</comment>
<name>A0A2G4YMV4_9PROT</name>
<dbReference type="SUPFAM" id="SSF51182">
    <property type="entry name" value="RmlC-like cupins"/>
    <property type="match status" value="1"/>
</dbReference>
<dbReference type="InterPro" id="IPR010982">
    <property type="entry name" value="Lambda_DNA-bd_dom_sf"/>
</dbReference>
<dbReference type="SUPFAM" id="SSF47413">
    <property type="entry name" value="lambda repressor-like DNA-binding domains"/>
    <property type="match status" value="1"/>
</dbReference>
<dbReference type="PANTHER" id="PTHR46797:SF20">
    <property type="entry name" value="BLR4304 PROTEIN"/>
    <property type="match status" value="1"/>
</dbReference>
<gene>
    <name evidence="3" type="ORF">CRD36_14665</name>
</gene>
<dbReference type="InterPro" id="IPR013096">
    <property type="entry name" value="Cupin_2"/>
</dbReference>
<dbReference type="AlphaFoldDB" id="A0A2G4YMV4"/>
<dbReference type="CDD" id="cd02209">
    <property type="entry name" value="cupin_XRE_C"/>
    <property type="match status" value="1"/>
</dbReference>
<reference evidence="3 4" key="1">
    <citation type="submission" date="2017-10" db="EMBL/GenBank/DDBJ databases">
        <title>Frigbacter circumglobatus gen. nov. sp. nov., isolated from sediment cultured in situ.</title>
        <authorList>
            <person name="Zhao Z."/>
        </authorList>
    </citation>
    <scope>NUCLEOTIDE SEQUENCE [LARGE SCALE GENOMIC DNA]</scope>
    <source>
        <strain evidence="3 4">ZYL</strain>
    </source>
</reference>
<dbReference type="Gene3D" id="1.10.260.40">
    <property type="entry name" value="lambda repressor-like DNA-binding domains"/>
    <property type="match status" value="1"/>
</dbReference>
<keyword evidence="4" id="KW-1185">Reference proteome</keyword>
<dbReference type="InterPro" id="IPR011051">
    <property type="entry name" value="RmlC_Cupin_sf"/>
</dbReference>
<protein>
    <submittedName>
        <fullName evidence="3">Transcriptional regulator</fullName>
    </submittedName>
</protein>
<dbReference type="PANTHER" id="PTHR46797">
    <property type="entry name" value="HTH-TYPE TRANSCRIPTIONAL REGULATOR"/>
    <property type="match status" value="1"/>
</dbReference>
<dbReference type="EMBL" id="PDEM01000031">
    <property type="protein sequence ID" value="PHZ83623.1"/>
    <property type="molecule type" value="Genomic_DNA"/>
</dbReference>
<sequence>MKVDDMTARTMTEQDAITERTLGDRLATLRQERGLTLKQLSDLVDIPVSTLSKVQNHQATLTYANLQKLARGLSINIAVLFDDQAGPAKAGRRTIIRRGQGGINAVDTYQVEVLGSELLNKSMHPGILDVPPASPQDLGKLARHPGEEFIYVLEGGVILYTEDYKPVALEVGDSAYLDSSSGHRFVSKNQDTARLLVVCSNVVSETAESM</sequence>
<dbReference type="GO" id="GO:0003677">
    <property type="term" value="F:DNA binding"/>
    <property type="evidence" value="ECO:0007669"/>
    <property type="project" value="UniProtKB-KW"/>
</dbReference>
<organism evidence="3 4">
    <name type="scientific">Paremcibacter congregatus</name>
    <dbReference type="NCBI Taxonomy" id="2043170"/>
    <lineage>
        <taxon>Bacteria</taxon>
        <taxon>Pseudomonadati</taxon>
        <taxon>Pseudomonadota</taxon>
        <taxon>Alphaproteobacteria</taxon>
        <taxon>Emcibacterales</taxon>
        <taxon>Emcibacteraceae</taxon>
        <taxon>Paremcibacter</taxon>
    </lineage>
</organism>